<evidence type="ECO:0000313" key="2">
    <source>
        <dbReference type="Proteomes" id="UP000218387"/>
    </source>
</evidence>
<dbReference type="InterPro" id="IPR039498">
    <property type="entry name" value="NTP_transf_5"/>
</dbReference>
<evidence type="ECO:0000313" key="1">
    <source>
        <dbReference type="EMBL" id="QCT73152.1"/>
    </source>
</evidence>
<protein>
    <recommendedName>
        <fullName evidence="3">Nucleotidyltransferase family protein</fullName>
    </recommendedName>
</protein>
<dbReference type="EMBL" id="CP029487">
    <property type="protein sequence ID" value="QCT73152.1"/>
    <property type="molecule type" value="Genomic_DNA"/>
</dbReference>
<accession>A0A4P9CEJ4</accession>
<reference evidence="1 2" key="1">
    <citation type="submission" date="2018-05" db="EMBL/GenBank/DDBJ databases">
        <title>Genome comparison of Eubacterium sp.</title>
        <authorList>
            <person name="Feng Y."/>
            <person name="Sanchez-Andrea I."/>
            <person name="Stams A.J.M."/>
            <person name="De Vos W.M."/>
        </authorList>
    </citation>
    <scope>NUCLEOTIDE SEQUENCE [LARGE SCALE GENOMIC DNA]</scope>
    <source>
        <strain evidence="1 2">YI</strain>
    </source>
</reference>
<dbReference type="AlphaFoldDB" id="A0A4P9CEJ4"/>
<sequence>MIKDEKDYVVELLAAVLKDQRPEPPAPGCDWGAVYKTARRHSVAGMADYGLERLAEEEQPPQEVRQAFRQARLTGIAKEATQHVTVTELLKTLDGRGIRALPLKGFVLKYAYPRPDMRLMADVDILVDDANTRAVGKILTDRGFSCEHTGGNHDVYHRRPYMNLEIHRNILPEQYAFGGYFDHIFDRAVLKEGTQCIYAMTPEDFYLYMVAHLTKHYAQGGTGIRSIMDLWVFRRFYQDTADWAAIGAGLEAMGLKAFGDNLMRLAGVWFDGRPGDELTDEMGRFILGNGTYGTTQNMELSAFSKVYDAQEDFTSVQRRYLWRTLFPAMDHMRQVFPWVEGRPALLPAAWVMRGVRAMVKRPKRTLHRVRAVQNTSEEEVARARGFYERSGLQELEHEKKSHL</sequence>
<dbReference type="Pfam" id="PF14907">
    <property type="entry name" value="NTP_transf_5"/>
    <property type="match status" value="1"/>
</dbReference>
<dbReference type="KEGG" id="emt:CPZ25_018140"/>
<dbReference type="Proteomes" id="UP000218387">
    <property type="component" value="Chromosome"/>
</dbReference>
<organism evidence="1 2">
    <name type="scientific">Eubacterium maltosivorans</name>
    <dbReference type="NCBI Taxonomy" id="2041044"/>
    <lineage>
        <taxon>Bacteria</taxon>
        <taxon>Bacillati</taxon>
        <taxon>Bacillota</taxon>
        <taxon>Clostridia</taxon>
        <taxon>Eubacteriales</taxon>
        <taxon>Eubacteriaceae</taxon>
        <taxon>Eubacterium</taxon>
    </lineage>
</organism>
<dbReference type="RefSeq" id="WP_096918999.1">
    <property type="nucleotide sequence ID" value="NZ_CP029487.1"/>
</dbReference>
<evidence type="ECO:0008006" key="3">
    <source>
        <dbReference type="Google" id="ProtNLM"/>
    </source>
</evidence>
<name>A0A4P9CEJ4_EUBML</name>
<keyword evidence="2" id="KW-1185">Reference proteome</keyword>
<gene>
    <name evidence="1" type="ORF">CPZ25_018140</name>
</gene>
<proteinExistence type="predicted"/>